<evidence type="ECO:0000256" key="10">
    <source>
        <dbReference type="ARBA" id="ARBA00023285"/>
    </source>
</evidence>
<evidence type="ECO:0000256" key="13">
    <source>
        <dbReference type="SAM" id="Phobius"/>
    </source>
</evidence>
<evidence type="ECO:0000256" key="1">
    <source>
        <dbReference type="ARBA" id="ARBA00004155"/>
    </source>
</evidence>
<dbReference type="Proteomes" id="UP000275078">
    <property type="component" value="Unassembled WGS sequence"/>
</dbReference>
<accession>A0A3N4IZ39</accession>
<feature type="transmembrane region" description="Helical" evidence="13">
    <location>
        <begin position="501"/>
        <end position="522"/>
    </location>
</feature>
<feature type="coiled-coil region" evidence="12">
    <location>
        <begin position="262"/>
        <end position="292"/>
    </location>
</feature>
<dbReference type="PANTHER" id="PTHR16130:SF2">
    <property type="entry name" value="LYSOSOMAL COBALAMIN TRANSPORT ESCORT PROTEIN LMBD1"/>
    <property type="match status" value="1"/>
</dbReference>
<sequence>MMETLATGGTLTSGLIWSTGAAVLVALIIASSTYVKLYEKRYERDSFVSFVCVLTLTSLLATICLLPVDIALVSSTTNNKTGLKKDWATDKAVRNILLGLRVVYYSLYSLDVVLCLLVTPFAYFWYDEWDGDSTTWTRIVGAAKDSIFFVVFIVILLLVGFFAPAVAQKGKHADLDFFRKLLIENHGERALTFIIGVLLSLGVIVFVAYTAPGFALFPITLIKKIPALSVGTPDEIQAKLDINSELQRAVLGKYATLDAPMNAKDRREIVGLQKEEKKLRRQKEIAKESQTAGWWGTVGQVLRPIRVILGLVLLAVSALIWVSMFITAIDKVTHSRCGASCGYILAHLQMFNPVNYIFLKSSHVFPIDYILTLLVVLLFFLSTIIGLTFIGIRFLWIRIFSFRRNRTDPRSMLISTVLLSLAGLALNYYLAMVLFPDYATFGGQLYCAPPSASPPGTVSCANHREYLIACTEESDAKTCTPSVMSSFLNRITLNFPFFGAWAFWGTFAWLGVSLICLISGIIRTPSVDGVDDDEIEEEEALLGN</sequence>
<evidence type="ECO:0000256" key="9">
    <source>
        <dbReference type="ARBA" id="ARBA00023228"/>
    </source>
</evidence>
<name>A0A3N4IZ39_ASCIM</name>
<dbReference type="OrthoDB" id="73273at2759"/>
<evidence type="ECO:0000256" key="4">
    <source>
        <dbReference type="ARBA" id="ARBA00022448"/>
    </source>
</evidence>
<evidence type="ECO:0000256" key="8">
    <source>
        <dbReference type="ARBA" id="ARBA00023136"/>
    </source>
</evidence>
<dbReference type="AlphaFoldDB" id="A0A3N4IZ39"/>
<keyword evidence="15" id="KW-1185">Reference proteome</keyword>
<evidence type="ECO:0000256" key="5">
    <source>
        <dbReference type="ARBA" id="ARBA00022628"/>
    </source>
</evidence>
<keyword evidence="9" id="KW-0458">Lysosome</keyword>
<evidence type="ECO:0000313" key="15">
    <source>
        <dbReference type="Proteomes" id="UP000275078"/>
    </source>
</evidence>
<keyword evidence="5" id="KW-0846">Cobalamin</keyword>
<evidence type="ECO:0000256" key="2">
    <source>
        <dbReference type="ARBA" id="ARBA00009901"/>
    </source>
</evidence>
<keyword evidence="7 13" id="KW-1133">Transmembrane helix</keyword>
<proteinExistence type="inferred from homology"/>
<comment type="function">
    <text evidence="11">Probable lysosomal cobalamin transporter. Required to export cobalamin from lysosomes allowing its conversion to cofactors.</text>
</comment>
<keyword evidence="8 13" id="KW-0472">Membrane</keyword>
<evidence type="ECO:0000256" key="3">
    <source>
        <dbReference type="ARBA" id="ARBA00017088"/>
    </source>
</evidence>
<keyword evidence="10" id="KW-0170">Cobalt</keyword>
<dbReference type="STRING" id="1160509.A0A3N4IZ39"/>
<gene>
    <name evidence="14" type="ORF">BJ508DRAFT_357976</name>
</gene>
<dbReference type="InterPro" id="IPR050854">
    <property type="entry name" value="LMBD1_LysCbl_Transport"/>
</dbReference>
<feature type="transmembrane region" description="Helical" evidence="13">
    <location>
        <begin position="307"/>
        <end position="326"/>
    </location>
</feature>
<dbReference type="InterPro" id="IPR006876">
    <property type="entry name" value="LMBR1-like_membr_prot"/>
</dbReference>
<evidence type="ECO:0000256" key="11">
    <source>
        <dbReference type="ARBA" id="ARBA00025515"/>
    </source>
</evidence>
<evidence type="ECO:0000313" key="14">
    <source>
        <dbReference type="EMBL" id="RPA86914.1"/>
    </source>
</evidence>
<feature type="transmembrane region" description="Helical" evidence="13">
    <location>
        <begin position="147"/>
        <end position="167"/>
    </location>
</feature>
<dbReference type="GO" id="GO:0005774">
    <property type="term" value="C:vacuolar membrane"/>
    <property type="evidence" value="ECO:0007669"/>
    <property type="project" value="TreeGrafter"/>
</dbReference>
<evidence type="ECO:0000256" key="6">
    <source>
        <dbReference type="ARBA" id="ARBA00022692"/>
    </source>
</evidence>
<organism evidence="14 15">
    <name type="scientific">Ascobolus immersus RN42</name>
    <dbReference type="NCBI Taxonomy" id="1160509"/>
    <lineage>
        <taxon>Eukaryota</taxon>
        <taxon>Fungi</taxon>
        <taxon>Dikarya</taxon>
        <taxon>Ascomycota</taxon>
        <taxon>Pezizomycotina</taxon>
        <taxon>Pezizomycetes</taxon>
        <taxon>Pezizales</taxon>
        <taxon>Ascobolaceae</taxon>
        <taxon>Ascobolus</taxon>
    </lineage>
</organism>
<comment type="similarity">
    <text evidence="2">Belongs to the LIMR family. LMBRD1 subfamily.</text>
</comment>
<feature type="transmembrane region" description="Helical" evidence="13">
    <location>
        <begin position="47"/>
        <end position="68"/>
    </location>
</feature>
<keyword evidence="6 13" id="KW-0812">Transmembrane</keyword>
<dbReference type="Pfam" id="PF04791">
    <property type="entry name" value="LMBR1"/>
    <property type="match status" value="1"/>
</dbReference>
<feature type="transmembrane region" description="Helical" evidence="13">
    <location>
        <begin position="15"/>
        <end position="35"/>
    </location>
</feature>
<protein>
    <recommendedName>
        <fullName evidence="3">Probable lysosomal cobalamin transporter</fullName>
    </recommendedName>
</protein>
<keyword evidence="4" id="KW-0813">Transport</keyword>
<reference evidence="14 15" key="1">
    <citation type="journal article" date="2018" name="Nat. Ecol. Evol.">
        <title>Pezizomycetes genomes reveal the molecular basis of ectomycorrhizal truffle lifestyle.</title>
        <authorList>
            <person name="Murat C."/>
            <person name="Payen T."/>
            <person name="Noel B."/>
            <person name="Kuo A."/>
            <person name="Morin E."/>
            <person name="Chen J."/>
            <person name="Kohler A."/>
            <person name="Krizsan K."/>
            <person name="Balestrini R."/>
            <person name="Da Silva C."/>
            <person name="Montanini B."/>
            <person name="Hainaut M."/>
            <person name="Levati E."/>
            <person name="Barry K.W."/>
            <person name="Belfiori B."/>
            <person name="Cichocki N."/>
            <person name="Clum A."/>
            <person name="Dockter R.B."/>
            <person name="Fauchery L."/>
            <person name="Guy J."/>
            <person name="Iotti M."/>
            <person name="Le Tacon F."/>
            <person name="Lindquist E.A."/>
            <person name="Lipzen A."/>
            <person name="Malagnac F."/>
            <person name="Mello A."/>
            <person name="Molinier V."/>
            <person name="Miyauchi S."/>
            <person name="Poulain J."/>
            <person name="Riccioni C."/>
            <person name="Rubini A."/>
            <person name="Sitrit Y."/>
            <person name="Splivallo R."/>
            <person name="Traeger S."/>
            <person name="Wang M."/>
            <person name="Zifcakova L."/>
            <person name="Wipf D."/>
            <person name="Zambonelli A."/>
            <person name="Paolocci F."/>
            <person name="Nowrousian M."/>
            <person name="Ottonello S."/>
            <person name="Baldrian P."/>
            <person name="Spatafora J.W."/>
            <person name="Henrissat B."/>
            <person name="Nagy L.G."/>
            <person name="Aury J.M."/>
            <person name="Wincker P."/>
            <person name="Grigoriev I.V."/>
            <person name="Bonfante P."/>
            <person name="Martin F.M."/>
        </authorList>
    </citation>
    <scope>NUCLEOTIDE SEQUENCE [LARGE SCALE GENOMIC DNA]</scope>
    <source>
        <strain evidence="14 15">RN42</strain>
    </source>
</reference>
<feature type="transmembrane region" description="Helical" evidence="13">
    <location>
        <begin position="369"/>
        <end position="392"/>
    </location>
</feature>
<feature type="transmembrane region" description="Helical" evidence="13">
    <location>
        <begin position="190"/>
        <end position="217"/>
    </location>
</feature>
<keyword evidence="12" id="KW-0175">Coiled coil</keyword>
<comment type="subcellular location">
    <subcellularLocation>
        <location evidence="1">Lysosome membrane</location>
        <topology evidence="1">Multi-pass membrane protein</topology>
    </subcellularLocation>
</comment>
<dbReference type="EMBL" id="ML119648">
    <property type="protein sequence ID" value="RPA86914.1"/>
    <property type="molecule type" value="Genomic_DNA"/>
</dbReference>
<dbReference type="GO" id="GO:0031419">
    <property type="term" value="F:cobalamin binding"/>
    <property type="evidence" value="ECO:0007669"/>
    <property type="project" value="UniProtKB-KW"/>
</dbReference>
<dbReference type="PANTHER" id="PTHR16130">
    <property type="entry name" value="LYSOSOMAL COBALAMIN TRANSPORTER-RELATED"/>
    <property type="match status" value="1"/>
</dbReference>
<feature type="transmembrane region" description="Helical" evidence="13">
    <location>
        <begin position="102"/>
        <end position="126"/>
    </location>
</feature>
<feature type="transmembrane region" description="Helical" evidence="13">
    <location>
        <begin position="413"/>
        <end position="435"/>
    </location>
</feature>
<evidence type="ECO:0000256" key="12">
    <source>
        <dbReference type="SAM" id="Coils"/>
    </source>
</evidence>
<dbReference type="GO" id="GO:0072665">
    <property type="term" value="P:protein localization to vacuole"/>
    <property type="evidence" value="ECO:0007669"/>
    <property type="project" value="TreeGrafter"/>
</dbReference>
<evidence type="ECO:0000256" key="7">
    <source>
        <dbReference type="ARBA" id="ARBA00022989"/>
    </source>
</evidence>